<keyword evidence="3" id="KW-0813">Transport</keyword>
<dbReference type="PANTHER" id="PTHR31632:SF7">
    <property type="entry name" value="IRON TRANSPORTER FTH1"/>
    <property type="match status" value="1"/>
</dbReference>
<feature type="transmembrane region" description="Helical" evidence="7">
    <location>
        <begin position="238"/>
        <end position="258"/>
    </location>
</feature>
<keyword evidence="3" id="KW-0406">Ion transport</keyword>
<evidence type="ECO:0000256" key="4">
    <source>
        <dbReference type="ARBA" id="ARBA00022692"/>
    </source>
</evidence>
<keyword evidence="3" id="KW-0410">Iron transport</keyword>
<accession>A0AAV5QRS8</accession>
<protein>
    <submittedName>
        <fullName evidence="8">Fth1 protein</fullName>
    </submittedName>
</protein>
<name>A0AAV5QRS8_9ASCO</name>
<dbReference type="InterPro" id="IPR004923">
    <property type="entry name" value="FTR1/Fip1/EfeU"/>
</dbReference>
<feature type="transmembrane region" description="Helical" evidence="7">
    <location>
        <begin position="207"/>
        <end position="232"/>
    </location>
</feature>
<comment type="subcellular location">
    <subcellularLocation>
        <location evidence="1">Membrane</location>
        <topology evidence="1">Multi-pass membrane protein</topology>
    </subcellularLocation>
</comment>
<dbReference type="RefSeq" id="XP_064854287.1">
    <property type="nucleotide sequence ID" value="XM_064998215.1"/>
</dbReference>
<feature type="transmembrane region" description="Helical" evidence="7">
    <location>
        <begin position="355"/>
        <end position="372"/>
    </location>
</feature>
<dbReference type="GO" id="GO:0000329">
    <property type="term" value="C:fungal-type vacuole membrane"/>
    <property type="evidence" value="ECO:0007669"/>
    <property type="project" value="TreeGrafter"/>
</dbReference>
<sequence length="428" mass="47397">MILGEYFSINIFFILFRETLECVIIVSVLLAFLEQNASKTKNNTSSSQDPSSSNGEYEDADALSLNEANSTAEAAMLRKLRLQVWLGAFSGVVVCLLIGGLFILTFYALKIDLWAKSEHYWEAVFSIAASIIISIMGFGMLQLNKLERKWHAKLGHILSAVSQSDDMMVRASSRYLYADSGASFIDKLKHRAWMWNRGAKRFASRNILFILPFVTTLRECLESILFIGGIGVTEEASTYLLSIILGIAVGTAIGLFVYHSGTSSVSSQRFMVYSTALLYILAAGLMAKGIWQLELQKFIDKCGGLDVSEVGSGPGSYDIDNSVWHVNCCNGEADGPWMIATAIFGWTNSATYGSVTAYIVYWLVVSGVFHCIKYENKHGYYPILPIRWQLKKIKKNFALENNLKKDNGLTGINSGGSRPSEDSTSRLL</sequence>
<keyword evidence="6 7" id="KW-0472">Membrane</keyword>
<evidence type="ECO:0000256" key="5">
    <source>
        <dbReference type="ARBA" id="ARBA00022989"/>
    </source>
</evidence>
<dbReference type="GO" id="GO:0033573">
    <property type="term" value="C:high-affinity iron permease complex"/>
    <property type="evidence" value="ECO:0007669"/>
    <property type="project" value="InterPro"/>
</dbReference>
<evidence type="ECO:0000313" key="9">
    <source>
        <dbReference type="Proteomes" id="UP001360560"/>
    </source>
</evidence>
<gene>
    <name evidence="8" type="ORF">DASC09_046160</name>
</gene>
<feature type="transmembrane region" description="Helical" evidence="7">
    <location>
        <begin position="120"/>
        <end position="141"/>
    </location>
</feature>
<dbReference type="Pfam" id="PF03239">
    <property type="entry name" value="FTR1"/>
    <property type="match status" value="1"/>
</dbReference>
<keyword evidence="4 7" id="KW-0812">Transmembrane</keyword>
<dbReference type="EMBL" id="BTFZ01000011">
    <property type="protein sequence ID" value="GMM37291.1"/>
    <property type="molecule type" value="Genomic_DNA"/>
</dbReference>
<keyword evidence="5 7" id="KW-1133">Transmembrane helix</keyword>
<evidence type="ECO:0000256" key="2">
    <source>
        <dbReference type="ARBA" id="ARBA00008333"/>
    </source>
</evidence>
<evidence type="ECO:0000256" key="3">
    <source>
        <dbReference type="ARBA" id="ARBA00022496"/>
    </source>
</evidence>
<comment type="similarity">
    <text evidence="2">Belongs to the oxidase-dependent Fe transporter (OFeT) (TC 9.A.10.1) family.</text>
</comment>
<dbReference type="AlphaFoldDB" id="A0AAV5QRS8"/>
<feature type="transmembrane region" description="Helical" evidence="7">
    <location>
        <begin position="6"/>
        <end position="33"/>
    </location>
</feature>
<keyword evidence="9" id="KW-1185">Reference proteome</keyword>
<feature type="transmembrane region" description="Helical" evidence="7">
    <location>
        <begin position="270"/>
        <end position="291"/>
    </location>
</feature>
<dbReference type="Proteomes" id="UP001360560">
    <property type="component" value="Unassembled WGS sequence"/>
</dbReference>
<proteinExistence type="inferred from homology"/>
<evidence type="ECO:0000256" key="6">
    <source>
        <dbReference type="ARBA" id="ARBA00023136"/>
    </source>
</evidence>
<organism evidence="8 9">
    <name type="scientific">Saccharomycopsis crataegensis</name>
    <dbReference type="NCBI Taxonomy" id="43959"/>
    <lineage>
        <taxon>Eukaryota</taxon>
        <taxon>Fungi</taxon>
        <taxon>Dikarya</taxon>
        <taxon>Ascomycota</taxon>
        <taxon>Saccharomycotina</taxon>
        <taxon>Saccharomycetes</taxon>
        <taxon>Saccharomycopsidaceae</taxon>
        <taxon>Saccharomycopsis</taxon>
    </lineage>
</organism>
<keyword evidence="3" id="KW-0408">Iron</keyword>
<comment type="caution">
    <text evidence="8">The sequence shown here is derived from an EMBL/GenBank/DDBJ whole genome shotgun (WGS) entry which is preliminary data.</text>
</comment>
<evidence type="ECO:0000256" key="1">
    <source>
        <dbReference type="ARBA" id="ARBA00004141"/>
    </source>
</evidence>
<dbReference type="PANTHER" id="PTHR31632">
    <property type="entry name" value="IRON TRANSPORTER FTH1"/>
    <property type="match status" value="1"/>
</dbReference>
<evidence type="ECO:0000313" key="8">
    <source>
        <dbReference type="EMBL" id="GMM37291.1"/>
    </source>
</evidence>
<dbReference type="GO" id="GO:0015093">
    <property type="term" value="F:ferrous iron transmembrane transporter activity"/>
    <property type="evidence" value="ECO:0007669"/>
    <property type="project" value="TreeGrafter"/>
</dbReference>
<evidence type="ECO:0000256" key="7">
    <source>
        <dbReference type="SAM" id="Phobius"/>
    </source>
</evidence>
<reference evidence="8 9" key="1">
    <citation type="journal article" date="2023" name="Elife">
        <title>Identification of key yeast species and microbe-microbe interactions impacting larval growth of Drosophila in the wild.</title>
        <authorList>
            <person name="Mure A."/>
            <person name="Sugiura Y."/>
            <person name="Maeda R."/>
            <person name="Honda K."/>
            <person name="Sakurai N."/>
            <person name="Takahashi Y."/>
            <person name="Watada M."/>
            <person name="Katoh T."/>
            <person name="Gotoh A."/>
            <person name="Gotoh Y."/>
            <person name="Taniguchi I."/>
            <person name="Nakamura K."/>
            <person name="Hayashi T."/>
            <person name="Katayama T."/>
            <person name="Uemura T."/>
            <person name="Hattori Y."/>
        </authorList>
    </citation>
    <scope>NUCLEOTIDE SEQUENCE [LARGE SCALE GENOMIC DNA]</scope>
    <source>
        <strain evidence="8 9">SC-9</strain>
    </source>
</reference>
<feature type="transmembrane region" description="Helical" evidence="7">
    <location>
        <begin position="84"/>
        <end position="108"/>
    </location>
</feature>
<dbReference type="GeneID" id="90075266"/>